<sequence>MHYYQQELVIQKVLKLAAEAGYDSVETPGRTHVGVDSSGGDSDFSNCRKIVSRASRTRRTRAYMTGSP</sequence>
<organism evidence="1 2">
    <name type="scientific">Halocatena marina</name>
    <dbReference type="NCBI Taxonomy" id="2934937"/>
    <lineage>
        <taxon>Archaea</taxon>
        <taxon>Methanobacteriati</taxon>
        <taxon>Methanobacteriota</taxon>
        <taxon>Stenosarchaea group</taxon>
        <taxon>Halobacteria</taxon>
        <taxon>Halobacteriales</taxon>
        <taxon>Natronomonadaceae</taxon>
        <taxon>Halocatena</taxon>
    </lineage>
</organism>
<evidence type="ECO:0000313" key="2">
    <source>
        <dbReference type="Proteomes" id="UP001596417"/>
    </source>
</evidence>
<gene>
    <name evidence="1" type="ORF">ACFQL7_25830</name>
</gene>
<keyword evidence="2" id="KW-1185">Reference proteome</keyword>
<comment type="caution">
    <text evidence="1">The sequence shown here is derived from an EMBL/GenBank/DDBJ whole genome shotgun (WGS) entry which is preliminary data.</text>
</comment>
<proteinExistence type="predicted"/>
<reference evidence="1 2" key="1">
    <citation type="journal article" date="2019" name="Int. J. Syst. Evol. Microbiol.">
        <title>The Global Catalogue of Microorganisms (GCM) 10K type strain sequencing project: providing services to taxonomists for standard genome sequencing and annotation.</title>
        <authorList>
            <consortium name="The Broad Institute Genomics Platform"/>
            <consortium name="The Broad Institute Genome Sequencing Center for Infectious Disease"/>
            <person name="Wu L."/>
            <person name="Ma J."/>
        </authorList>
    </citation>
    <scope>NUCLEOTIDE SEQUENCE [LARGE SCALE GENOMIC DNA]</scope>
    <source>
        <strain evidence="1 2">RDMS1</strain>
    </source>
</reference>
<protein>
    <submittedName>
        <fullName evidence="1">Uncharacterized protein</fullName>
    </submittedName>
</protein>
<dbReference type="Proteomes" id="UP001596417">
    <property type="component" value="Unassembled WGS sequence"/>
</dbReference>
<dbReference type="GeneID" id="76202584"/>
<evidence type="ECO:0000313" key="1">
    <source>
        <dbReference type="EMBL" id="MFC7192890.1"/>
    </source>
</evidence>
<name>A0ABD5YU65_9EURY</name>
<dbReference type="RefSeq" id="WP_264556845.1">
    <property type="nucleotide sequence ID" value="NZ_CP109982.1"/>
</dbReference>
<dbReference type="AlphaFoldDB" id="A0ABD5YU65"/>
<accession>A0ABD5YU65</accession>
<dbReference type="EMBL" id="JBHTAX010000006">
    <property type="protein sequence ID" value="MFC7192890.1"/>
    <property type="molecule type" value="Genomic_DNA"/>
</dbReference>